<evidence type="ECO:0000313" key="2">
    <source>
        <dbReference type="Proteomes" id="UP001259803"/>
    </source>
</evidence>
<accession>A0ABU2ZHA4</accession>
<dbReference type="Proteomes" id="UP001259803">
    <property type="component" value="Unassembled WGS sequence"/>
</dbReference>
<dbReference type="Pfam" id="PF09351">
    <property type="entry name" value="DUF1993"/>
    <property type="match status" value="1"/>
</dbReference>
<gene>
    <name evidence="1" type="ORF">RM533_05255</name>
</gene>
<sequence length="173" mass="19203">MSISLHRALVPQWVQLARSAHSMIGKAQQHVETGAISQAELVNARLTDDMAPLAYQVKSIRSHSVGAIEGIRAGTFSPSSMDGPATLDEAAELLAQTIAELEAVDPTEFNALHDRHVEFRYNDFAMPFTGENFLFSFSQPNVYFHTTTAYAILRHMGVKIGKLDYLGLVWKRQ</sequence>
<dbReference type="RefSeq" id="WP_311340137.1">
    <property type="nucleotide sequence ID" value="NZ_JAVRHS010000002.1"/>
</dbReference>
<dbReference type="EMBL" id="JAVRHS010000002">
    <property type="protein sequence ID" value="MDT0575586.1"/>
    <property type="molecule type" value="Genomic_DNA"/>
</dbReference>
<evidence type="ECO:0000313" key="1">
    <source>
        <dbReference type="EMBL" id="MDT0575586.1"/>
    </source>
</evidence>
<dbReference type="PANTHER" id="PTHR36922">
    <property type="entry name" value="BLL2446 PROTEIN"/>
    <property type="match status" value="1"/>
</dbReference>
<dbReference type="PANTHER" id="PTHR36922:SF1">
    <property type="entry name" value="DUF1993 DOMAIN-CONTAINING PROTEIN"/>
    <property type="match status" value="1"/>
</dbReference>
<protein>
    <submittedName>
        <fullName evidence="1">DUF1993 domain-containing protein</fullName>
    </submittedName>
</protein>
<proteinExistence type="predicted"/>
<dbReference type="InterPro" id="IPR018531">
    <property type="entry name" value="DUF1993"/>
</dbReference>
<dbReference type="Gene3D" id="1.20.120.450">
    <property type="entry name" value="dinb family like domain"/>
    <property type="match status" value="1"/>
</dbReference>
<keyword evidence="2" id="KW-1185">Reference proteome</keyword>
<name>A0ABU2ZHA4_9SPHN</name>
<dbReference type="SUPFAM" id="SSF109854">
    <property type="entry name" value="DinB/YfiT-like putative metalloenzymes"/>
    <property type="match status" value="1"/>
</dbReference>
<comment type="caution">
    <text evidence="1">The sequence shown here is derived from an EMBL/GenBank/DDBJ whole genome shotgun (WGS) entry which is preliminary data.</text>
</comment>
<dbReference type="InterPro" id="IPR034660">
    <property type="entry name" value="DinB/YfiT-like"/>
</dbReference>
<organism evidence="1 2">
    <name type="scientific">Croceicoccus esteveae</name>
    <dbReference type="NCBI Taxonomy" id="3075597"/>
    <lineage>
        <taxon>Bacteria</taxon>
        <taxon>Pseudomonadati</taxon>
        <taxon>Pseudomonadota</taxon>
        <taxon>Alphaproteobacteria</taxon>
        <taxon>Sphingomonadales</taxon>
        <taxon>Erythrobacteraceae</taxon>
        <taxon>Croceicoccus</taxon>
    </lineage>
</organism>
<reference evidence="1 2" key="1">
    <citation type="submission" date="2023-09" db="EMBL/GenBank/DDBJ databases">
        <authorList>
            <person name="Rey-Velasco X."/>
        </authorList>
    </citation>
    <scope>NUCLEOTIDE SEQUENCE [LARGE SCALE GENOMIC DNA]</scope>
    <source>
        <strain evidence="1 2">F390</strain>
    </source>
</reference>